<feature type="region of interest" description="Disordered" evidence="1">
    <location>
        <begin position="704"/>
        <end position="803"/>
    </location>
</feature>
<dbReference type="Proteomes" id="UP000593566">
    <property type="component" value="Unassembled WGS sequence"/>
</dbReference>
<accession>A0A8H6CDV9</accession>
<keyword evidence="2" id="KW-0732">Signal</keyword>
<evidence type="ECO:0000313" key="6">
    <source>
        <dbReference type="Proteomes" id="UP000593566"/>
    </source>
</evidence>
<dbReference type="GeneID" id="59329991"/>
<evidence type="ECO:0000256" key="1">
    <source>
        <dbReference type="SAM" id="MobiDB-lite"/>
    </source>
</evidence>
<evidence type="ECO:0000259" key="3">
    <source>
        <dbReference type="Pfam" id="PF16335"/>
    </source>
</evidence>
<dbReference type="EMBL" id="JACCJB010000013">
    <property type="protein sequence ID" value="KAF6221609.1"/>
    <property type="molecule type" value="Genomic_DNA"/>
</dbReference>
<dbReference type="InterPro" id="IPR052743">
    <property type="entry name" value="Glutaminase_GtaA"/>
</dbReference>
<organism evidence="5 6">
    <name type="scientific">Letharia lupina</name>
    <dbReference type="NCBI Taxonomy" id="560253"/>
    <lineage>
        <taxon>Eukaryota</taxon>
        <taxon>Fungi</taxon>
        <taxon>Dikarya</taxon>
        <taxon>Ascomycota</taxon>
        <taxon>Pezizomycotina</taxon>
        <taxon>Lecanoromycetes</taxon>
        <taxon>OSLEUM clade</taxon>
        <taxon>Lecanoromycetidae</taxon>
        <taxon>Lecanorales</taxon>
        <taxon>Lecanorineae</taxon>
        <taxon>Parmeliaceae</taxon>
        <taxon>Letharia</taxon>
    </lineage>
</organism>
<sequence>MASDSGTILRLCLYFACCLPFASALPENFLPYPLDVTVSGSQAPSLPLAVRNPYLSAWLPGSQVSNLPTAQAEFWTSQTTLGWTILAQVDGKTFTLFGAPHGITNTTTATQKSIGYTATHTIAELDAGAASIVVDFFSPVSPNNHLRQSFPFSYVTISVVGSSDVQVLSAIDDSWYGQPGNLVLQHQNTGATSVISLTDPKAANYTEVHDMAAWGSTVLATSQAGSSSVTYQSGPGDTVFSKFVESGSLDRTLPAYGKGNWIAFAQKLSTVSTTSTSSVTFAVGQYRDNVVKYLGHDQVGFFKSKYRNVLETVDAFLNDYQPAYVDSQTLDKAINSETSSISSNYTDLTTAAVRQCYGAMEITLPASNTADTSNPYVFLKEISTNGDVNTVDVVYPTSTILGVMSPDWIKYLLEPVAIFSESPAWTADYVVHDLGTYPVATGRTPATSEKILLEATGGFLIMVYQYQKLTGDETWAQSHRKLFQQFADYLKTSGLHPSLQYDTVDSINPTAQQTNLAITSAIGLKAYGALTGNQTYTRAAQSFASTIYTQGLGTNLNSNGKITKGTPQHFTYNYGMSTSWGTVFNLFPDQYLNLSTFPTAAVSMQCSWYMSQATSVGIPYASVQDDIANGMWDMWIAATCPTDVDTIIGFEHAFFTNGKNTVPFADRFYVTGSQAGTFVTARARPTLGTTFAILLGKGRPAPIPAVQPNAPSAVPAANKPHTAAARVKRKTGRNTRPPARARPVPVPKSRRSNAPTSAVPRDQTNSLCPAPAATALPTAAVSVRERTGRTTGPPVSTPTPPPPKMLTSPVPISQKIGFPLLVQRCSDADVGEPLGDNQHATWLMIDPLTGFAPAEWQGRVGNVIVARADTEALDTATLAAITDYISDILDAFGNGAGAARKYYDRGRLDRFIASHLKMQQDFKKFQEQSFVDGSGEKVQL</sequence>
<dbReference type="RefSeq" id="XP_037151044.1">
    <property type="nucleotide sequence ID" value="XM_037292505.1"/>
</dbReference>
<protein>
    <recommendedName>
        <fullName evidence="7">Glutaminase</fullName>
    </recommendedName>
</protein>
<dbReference type="SUPFAM" id="SSF48208">
    <property type="entry name" value="Six-hairpin glycosidases"/>
    <property type="match status" value="1"/>
</dbReference>
<reference evidence="5 6" key="1">
    <citation type="journal article" date="2020" name="Genomics">
        <title>Complete, high-quality genomes from long-read metagenomic sequencing of two wolf lichen thalli reveals enigmatic genome architecture.</title>
        <authorList>
            <person name="McKenzie S.K."/>
            <person name="Walston R.F."/>
            <person name="Allen J.L."/>
        </authorList>
    </citation>
    <scope>NUCLEOTIDE SEQUENCE [LARGE SCALE GENOMIC DNA]</scope>
    <source>
        <strain evidence="5">WasteWater1</strain>
    </source>
</reference>
<keyword evidence="6" id="KW-1185">Reference proteome</keyword>
<feature type="chain" id="PRO_5034621406" description="Glutaminase" evidence="2">
    <location>
        <begin position="25"/>
        <end position="940"/>
    </location>
</feature>
<name>A0A8H6CDV9_9LECA</name>
<dbReference type="AlphaFoldDB" id="A0A8H6CDV9"/>
<evidence type="ECO:0000256" key="2">
    <source>
        <dbReference type="SAM" id="SignalP"/>
    </source>
</evidence>
<dbReference type="InterPro" id="IPR033433">
    <property type="entry name" value="GtaA_N"/>
</dbReference>
<dbReference type="PANTHER" id="PTHR31987:SF14">
    <property type="entry name" value="PUTATIVE (AFU_ORTHOLOGUE AFUA_6G09910)-RELATED"/>
    <property type="match status" value="1"/>
</dbReference>
<dbReference type="InterPro" id="IPR032514">
    <property type="entry name" value="GtaA_central"/>
</dbReference>
<comment type="caution">
    <text evidence="5">The sequence shown here is derived from an EMBL/GenBank/DDBJ whole genome shotgun (WGS) entry which is preliminary data.</text>
</comment>
<feature type="compositionally biased region" description="Low complexity" evidence="1">
    <location>
        <begin position="769"/>
        <end position="780"/>
    </location>
</feature>
<evidence type="ECO:0000313" key="5">
    <source>
        <dbReference type="EMBL" id="KAF6221609.1"/>
    </source>
</evidence>
<evidence type="ECO:0008006" key="7">
    <source>
        <dbReference type="Google" id="ProtNLM"/>
    </source>
</evidence>
<dbReference type="GO" id="GO:0005975">
    <property type="term" value="P:carbohydrate metabolic process"/>
    <property type="evidence" value="ECO:0007669"/>
    <property type="project" value="InterPro"/>
</dbReference>
<feature type="domain" description="Glutaminase A central" evidence="3">
    <location>
        <begin position="342"/>
        <end position="694"/>
    </location>
</feature>
<dbReference type="Pfam" id="PF16335">
    <property type="entry name" value="GtaA_6_Hairpin"/>
    <property type="match status" value="1"/>
</dbReference>
<proteinExistence type="predicted"/>
<feature type="domain" description="Glutaminase A N-terminal" evidence="4">
    <location>
        <begin position="119"/>
        <end position="336"/>
    </location>
</feature>
<gene>
    <name evidence="5" type="ORF">HO133_001575</name>
</gene>
<feature type="signal peptide" evidence="2">
    <location>
        <begin position="1"/>
        <end position="24"/>
    </location>
</feature>
<dbReference type="PANTHER" id="PTHR31987">
    <property type="entry name" value="GLUTAMINASE A-RELATED"/>
    <property type="match status" value="1"/>
</dbReference>
<dbReference type="InterPro" id="IPR008928">
    <property type="entry name" value="6-hairpin_glycosidase_sf"/>
</dbReference>
<dbReference type="Pfam" id="PF17168">
    <property type="entry name" value="DUF5127"/>
    <property type="match status" value="1"/>
</dbReference>
<evidence type="ECO:0000259" key="4">
    <source>
        <dbReference type="Pfam" id="PF17168"/>
    </source>
</evidence>